<evidence type="ECO:0000256" key="1">
    <source>
        <dbReference type="ARBA" id="ARBA00023015"/>
    </source>
</evidence>
<name>A0A418WM21_9SPHN</name>
<dbReference type="GO" id="GO:0003677">
    <property type="term" value="F:DNA binding"/>
    <property type="evidence" value="ECO:0007669"/>
    <property type="project" value="UniProtKB-KW"/>
</dbReference>
<accession>A0A418WM21</accession>
<proteinExistence type="predicted"/>
<dbReference type="OrthoDB" id="582199at2"/>
<evidence type="ECO:0000313" key="6">
    <source>
        <dbReference type="Proteomes" id="UP000286100"/>
    </source>
</evidence>
<dbReference type="Proteomes" id="UP000286100">
    <property type="component" value="Unassembled WGS sequence"/>
</dbReference>
<dbReference type="PANTHER" id="PTHR42756:SF1">
    <property type="entry name" value="TRANSCRIPTIONAL REPRESSOR OF EMRAB OPERON"/>
    <property type="match status" value="1"/>
</dbReference>
<evidence type="ECO:0000256" key="2">
    <source>
        <dbReference type="ARBA" id="ARBA00023125"/>
    </source>
</evidence>
<dbReference type="Pfam" id="PF12802">
    <property type="entry name" value="MarR_2"/>
    <property type="match status" value="1"/>
</dbReference>
<dbReference type="PRINTS" id="PR00598">
    <property type="entry name" value="HTHMARR"/>
</dbReference>
<dbReference type="InterPro" id="IPR000835">
    <property type="entry name" value="HTH_MarR-typ"/>
</dbReference>
<feature type="domain" description="HTH marR-type" evidence="4">
    <location>
        <begin position="2"/>
        <end position="134"/>
    </location>
</feature>
<dbReference type="PANTHER" id="PTHR42756">
    <property type="entry name" value="TRANSCRIPTIONAL REGULATOR, MARR"/>
    <property type="match status" value="1"/>
</dbReference>
<comment type="caution">
    <text evidence="5">The sequence shown here is derived from an EMBL/GenBank/DDBJ whole genome shotgun (WGS) entry which is preliminary data.</text>
</comment>
<organism evidence="5 6">
    <name type="scientific">Sphingomonas cavernae</name>
    <dbReference type="NCBI Taxonomy" id="2320861"/>
    <lineage>
        <taxon>Bacteria</taxon>
        <taxon>Pseudomonadati</taxon>
        <taxon>Pseudomonadota</taxon>
        <taxon>Alphaproteobacteria</taxon>
        <taxon>Sphingomonadales</taxon>
        <taxon>Sphingomonadaceae</taxon>
        <taxon>Sphingomonas</taxon>
    </lineage>
</organism>
<keyword evidence="1" id="KW-0805">Transcription regulation</keyword>
<dbReference type="InterPro" id="IPR036388">
    <property type="entry name" value="WH-like_DNA-bd_sf"/>
</dbReference>
<sequence length="150" mass="16880">MTDSMGFLIADASRLMRRNFDVRARSIGVTGPQWRVLTALARNAGINQGGLADFLEVEPITLCRMVDRLQEAGLVERRADPNDRRAWQLFLTDKAHPLLVQLKERAAGLIDEALEGFEEGEKTQFIAMLERIRSNLSRKNNENDGDRANG</sequence>
<dbReference type="SUPFAM" id="SSF46785">
    <property type="entry name" value="Winged helix' DNA-binding domain"/>
    <property type="match status" value="1"/>
</dbReference>
<keyword evidence="6" id="KW-1185">Reference proteome</keyword>
<evidence type="ECO:0000313" key="5">
    <source>
        <dbReference type="EMBL" id="RJF91042.1"/>
    </source>
</evidence>
<keyword evidence="3" id="KW-0804">Transcription</keyword>
<keyword evidence="2" id="KW-0238">DNA-binding</keyword>
<reference evidence="5 6" key="1">
    <citation type="submission" date="2018-09" db="EMBL/GenBank/DDBJ databases">
        <authorList>
            <person name="Zhu H."/>
        </authorList>
    </citation>
    <scope>NUCLEOTIDE SEQUENCE [LARGE SCALE GENOMIC DNA]</scope>
    <source>
        <strain evidence="5 6">K2R01-6</strain>
    </source>
</reference>
<evidence type="ECO:0000259" key="4">
    <source>
        <dbReference type="PROSITE" id="PS50995"/>
    </source>
</evidence>
<dbReference type="EMBL" id="QYUM01000003">
    <property type="protein sequence ID" value="RJF91042.1"/>
    <property type="molecule type" value="Genomic_DNA"/>
</dbReference>
<dbReference type="InterPro" id="IPR036390">
    <property type="entry name" value="WH_DNA-bd_sf"/>
</dbReference>
<dbReference type="SMART" id="SM00347">
    <property type="entry name" value="HTH_MARR"/>
    <property type="match status" value="1"/>
</dbReference>
<dbReference type="Gene3D" id="1.10.10.10">
    <property type="entry name" value="Winged helix-like DNA-binding domain superfamily/Winged helix DNA-binding domain"/>
    <property type="match status" value="1"/>
</dbReference>
<dbReference type="RefSeq" id="WP_119763836.1">
    <property type="nucleotide sequence ID" value="NZ_QYUM01000003.1"/>
</dbReference>
<dbReference type="GO" id="GO:0003700">
    <property type="term" value="F:DNA-binding transcription factor activity"/>
    <property type="evidence" value="ECO:0007669"/>
    <property type="project" value="InterPro"/>
</dbReference>
<evidence type="ECO:0000256" key="3">
    <source>
        <dbReference type="ARBA" id="ARBA00023163"/>
    </source>
</evidence>
<dbReference type="AlphaFoldDB" id="A0A418WM21"/>
<protein>
    <submittedName>
        <fullName evidence="5">MarR family transcriptional regulator</fullName>
    </submittedName>
</protein>
<gene>
    <name evidence="5" type="ORF">D3876_12905</name>
</gene>
<dbReference type="PROSITE" id="PS50995">
    <property type="entry name" value="HTH_MARR_2"/>
    <property type="match status" value="1"/>
</dbReference>